<dbReference type="OrthoDB" id="408954at2759"/>
<evidence type="ECO:0000256" key="2">
    <source>
        <dbReference type="ARBA" id="ARBA00022692"/>
    </source>
</evidence>
<name>A0A8S1CLS9_9INSE</name>
<evidence type="ECO:0000313" key="8">
    <source>
        <dbReference type="EMBL" id="CAB3369273.1"/>
    </source>
</evidence>
<evidence type="ECO:0000256" key="5">
    <source>
        <dbReference type="SAM" id="MobiDB-lite"/>
    </source>
</evidence>
<evidence type="ECO:0000256" key="3">
    <source>
        <dbReference type="ARBA" id="ARBA00022989"/>
    </source>
</evidence>
<evidence type="ECO:0000256" key="6">
    <source>
        <dbReference type="SAM" id="Phobius"/>
    </source>
</evidence>
<evidence type="ECO:0000313" key="9">
    <source>
        <dbReference type="Proteomes" id="UP000494165"/>
    </source>
</evidence>
<dbReference type="GO" id="GO:0016491">
    <property type="term" value="F:oxidoreductase activity"/>
    <property type="evidence" value="ECO:0007669"/>
    <property type="project" value="InterPro"/>
</dbReference>
<dbReference type="GO" id="GO:0008610">
    <property type="term" value="P:lipid biosynthetic process"/>
    <property type="evidence" value="ECO:0007669"/>
    <property type="project" value="InterPro"/>
</dbReference>
<organism evidence="8 9">
    <name type="scientific">Cloeon dipterum</name>
    <dbReference type="NCBI Taxonomy" id="197152"/>
    <lineage>
        <taxon>Eukaryota</taxon>
        <taxon>Metazoa</taxon>
        <taxon>Ecdysozoa</taxon>
        <taxon>Arthropoda</taxon>
        <taxon>Hexapoda</taxon>
        <taxon>Insecta</taxon>
        <taxon>Pterygota</taxon>
        <taxon>Palaeoptera</taxon>
        <taxon>Ephemeroptera</taxon>
        <taxon>Pisciforma</taxon>
        <taxon>Baetidae</taxon>
        <taxon>Cloeon</taxon>
    </lineage>
</organism>
<keyword evidence="2 6" id="KW-0812">Transmembrane</keyword>
<keyword evidence="3 6" id="KW-1133">Transmembrane helix</keyword>
<comment type="subcellular location">
    <subcellularLocation>
        <location evidence="1">Membrane</location>
    </subcellularLocation>
</comment>
<sequence>MRRTEDKSSSTDLKKETRPNLMLPGHKRPGGRLFVEVLSEYLHETAAILISFLIARNSLAWLLQTVFGLDSDFWQLKWQLIVDSNLDPEFYFIYGGMAVTLCVYWIWGGFYCFLDWSGLFSKYKVQPGMNQPPNSEKFSKAVLHVLFNQFVVGIPVAYAGFYLTQNSGKLLPPEQLRVLPSFYRVLLELPFHIFCQEVGFYYSHRLLHHKAIYKYIHKKHHEWTAPIGIMAVYAHPLEHVLSNMVPVIIGPSLLSSHPVSAWFWFAYAIFHTINTHSGYHLPFIQSPEFHDYHHFKFNQNFGAMGLLDHVHGTDAQWRQTKSKQRHISLYSLMPVRNMVPDGKGE</sequence>
<dbReference type="PANTHER" id="PTHR11863">
    <property type="entry name" value="STEROL DESATURASE"/>
    <property type="match status" value="1"/>
</dbReference>
<dbReference type="Pfam" id="PF04116">
    <property type="entry name" value="FA_hydroxylase"/>
    <property type="match status" value="1"/>
</dbReference>
<feature type="transmembrane region" description="Helical" evidence="6">
    <location>
        <begin position="91"/>
        <end position="114"/>
    </location>
</feature>
<keyword evidence="9" id="KW-1185">Reference proteome</keyword>
<keyword evidence="4 6" id="KW-0472">Membrane</keyword>
<reference evidence="8 9" key="1">
    <citation type="submission" date="2020-04" db="EMBL/GenBank/DDBJ databases">
        <authorList>
            <person name="Alioto T."/>
            <person name="Alioto T."/>
            <person name="Gomez Garrido J."/>
        </authorList>
    </citation>
    <scope>NUCLEOTIDE SEQUENCE [LARGE SCALE GENOMIC DNA]</scope>
</reference>
<accession>A0A8S1CLS9</accession>
<feature type="region of interest" description="Disordered" evidence="5">
    <location>
        <begin position="1"/>
        <end position="25"/>
    </location>
</feature>
<feature type="transmembrane region" description="Helical" evidence="6">
    <location>
        <begin position="141"/>
        <end position="161"/>
    </location>
</feature>
<evidence type="ECO:0000256" key="1">
    <source>
        <dbReference type="ARBA" id="ARBA00004370"/>
    </source>
</evidence>
<evidence type="ECO:0000259" key="7">
    <source>
        <dbReference type="Pfam" id="PF04116"/>
    </source>
</evidence>
<gene>
    <name evidence="8" type="ORF">CLODIP_2_CD05694</name>
</gene>
<protein>
    <recommendedName>
        <fullName evidence="7">Fatty acid hydroxylase domain-containing protein</fullName>
    </recommendedName>
</protein>
<comment type="caution">
    <text evidence="8">The sequence shown here is derived from an EMBL/GenBank/DDBJ whole genome shotgun (WGS) entry which is preliminary data.</text>
</comment>
<evidence type="ECO:0000256" key="4">
    <source>
        <dbReference type="ARBA" id="ARBA00023136"/>
    </source>
</evidence>
<dbReference type="GO" id="GO:0005506">
    <property type="term" value="F:iron ion binding"/>
    <property type="evidence" value="ECO:0007669"/>
    <property type="project" value="InterPro"/>
</dbReference>
<feature type="domain" description="Fatty acid hydroxylase" evidence="7">
    <location>
        <begin position="191"/>
        <end position="313"/>
    </location>
</feature>
<dbReference type="EMBL" id="CADEPI010000044">
    <property type="protein sequence ID" value="CAB3369273.1"/>
    <property type="molecule type" value="Genomic_DNA"/>
</dbReference>
<dbReference type="InterPro" id="IPR006694">
    <property type="entry name" value="Fatty_acid_hydroxylase"/>
</dbReference>
<dbReference type="GO" id="GO:0016020">
    <property type="term" value="C:membrane"/>
    <property type="evidence" value="ECO:0007669"/>
    <property type="project" value="UniProtKB-SubCell"/>
</dbReference>
<dbReference type="AlphaFoldDB" id="A0A8S1CLS9"/>
<feature type="compositionally biased region" description="Basic and acidic residues" evidence="5">
    <location>
        <begin position="1"/>
        <end position="18"/>
    </location>
</feature>
<feature type="transmembrane region" description="Helical" evidence="6">
    <location>
        <begin position="46"/>
        <end position="67"/>
    </location>
</feature>
<dbReference type="Proteomes" id="UP000494165">
    <property type="component" value="Unassembled WGS sequence"/>
</dbReference>
<proteinExistence type="predicted"/>
<dbReference type="InterPro" id="IPR050307">
    <property type="entry name" value="Sterol_Desaturase_Related"/>
</dbReference>